<organism evidence="1 2">
    <name type="scientific">Brevibacillus gelatini</name>
    <dbReference type="NCBI Taxonomy" id="1655277"/>
    <lineage>
        <taxon>Bacteria</taxon>
        <taxon>Bacillati</taxon>
        <taxon>Bacillota</taxon>
        <taxon>Bacilli</taxon>
        <taxon>Bacillales</taxon>
        <taxon>Paenibacillaceae</taxon>
        <taxon>Brevibacillus</taxon>
    </lineage>
</organism>
<sequence>MNSFYLGENKYIYKRNEDGTVTAECEKTTDGFHVIITFTNNREDHMNTLMAMRRLYDSVI</sequence>
<dbReference type="AlphaFoldDB" id="A0A3M8B7J8"/>
<name>A0A3M8B7J8_9BACL</name>
<dbReference type="EMBL" id="RHHS01000013">
    <property type="protein sequence ID" value="RNB59349.1"/>
    <property type="molecule type" value="Genomic_DNA"/>
</dbReference>
<evidence type="ECO:0000313" key="1">
    <source>
        <dbReference type="EMBL" id="RNB59349.1"/>
    </source>
</evidence>
<proteinExistence type="predicted"/>
<reference evidence="1 2" key="1">
    <citation type="submission" date="2018-10" db="EMBL/GenBank/DDBJ databases">
        <title>Phylogenomics of Brevibacillus.</title>
        <authorList>
            <person name="Dunlap C."/>
        </authorList>
    </citation>
    <scope>NUCLEOTIDE SEQUENCE [LARGE SCALE GENOMIC DNA]</scope>
    <source>
        <strain evidence="1 2">DSM 100115</strain>
    </source>
</reference>
<dbReference type="Proteomes" id="UP000268829">
    <property type="component" value="Unassembled WGS sequence"/>
</dbReference>
<dbReference type="RefSeq" id="WP_122903516.1">
    <property type="nucleotide sequence ID" value="NZ_RHHS01000013.1"/>
</dbReference>
<protein>
    <submittedName>
        <fullName evidence="1">Uncharacterized protein</fullName>
    </submittedName>
</protein>
<dbReference type="OrthoDB" id="9965505at2"/>
<comment type="caution">
    <text evidence="1">The sequence shown here is derived from an EMBL/GenBank/DDBJ whole genome shotgun (WGS) entry which is preliminary data.</text>
</comment>
<evidence type="ECO:0000313" key="2">
    <source>
        <dbReference type="Proteomes" id="UP000268829"/>
    </source>
</evidence>
<gene>
    <name evidence="1" type="ORF">EDM57_04195</name>
</gene>
<accession>A0A3M8B7J8</accession>
<keyword evidence="2" id="KW-1185">Reference proteome</keyword>